<name>A0A220U4C4_9BACI</name>
<dbReference type="AlphaFoldDB" id="A0A220U4C4"/>
<dbReference type="InterPro" id="IPR025235">
    <property type="entry name" value="DUF4178"/>
</dbReference>
<sequence length="170" mass="19500">MGLFSNLFKKKDADRPAPKERDPLSIKIGDIITYDLRDFEVVGKIIYRDSGYKWYGYQLLEGHDTIWLSAEMDDELELGIYEKIQLPVSQPFPKKLVYDSKTYFLEEEGRAAVTGEGRSANLHGSETHYADYSDSEEENFLSIESWGTELEVSYGYPIETYEIKILAGSN</sequence>
<dbReference type="Proteomes" id="UP000198312">
    <property type="component" value="Chromosome"/>
</dbReference>
<accession>A0A220U4C4</accession>
<protein>
    <recommendedName>
        <fullName evidence="1">DUF4178 domain-containing protein</fullName>
    </recommendedName>
</protein>
<dbReference type="RefSeq" id="WP_089062216.1">
    <property type="nucleotide sequence ID" value="NZ_CP022315.1"/>
</dbReference>
<dbReference type="KEGG" id="vil:CFK37_12785"/>
<evidence type="ECO:0000313" key="3">
    <source>
        <dbReference type="Proteomes" id="UP000198312"/>
    </source>
</evidence>
<dbReference type="OrthoDB" id="3775810at2"/>
<keyword evidence="3" id="KW-1185">Reference proteome</keyword>
<reference evidence="2 3" key="1">
    <citation type="submission" date="2017-07" db="EMBL/GenBank/DDBJ databases">
        <title>Virgibacillus sp. LM2416.</title>
        <authorList>
            <person name="Tak E.J."/>
            <person name="Bae J.-W."/>
        </authorList>
    </citation>
    <scope>NUCLEOTIDE SEQUENCE [LARGE SCALE GENOMIC DNA]</scope>
    <source>
        <strain evidence="2 3">LM2416</strain>
    </source>
</reference>
<dbReference type="EMBL" id="CP022315">
    <property type="protein sequence ID" value="ASK62957.1"/>
    <property type="molecule type" value="Genomic_DNA"/>
</dbReference>
<feature type="domain" description="DUF4178" evidence="1">
    <location>
        <begin position="27"/>
        <end position="159"/>
    </location>
</feature>
<gene>
    <name evidence="2" type="ORF">CFK37_12785</name>
</gene>
<evidence type="ECO:0000259" key="1">
    <source>
        <dbReference type="Pfam" id="PF13785"/>
    </source>
</evidence>
<organism evidence="2 3">
    <name type="scientific">Virgibacillus phasianinus</name>
    <dbReference type="NCBI Taxonomy" id="2017483"/>
    <lineage>
        <taxon>Bacteria</taxon>
        <taxon>Bacillati</taxon>
        <taxon>Bacillota</taxon>
        <taxon>Bacilli</taxon>
        <taxon>Bacillales</taxon>
        <taxon>Bacillaceae</taxon>
        <taxon>Virgibacillus</taxon>
    </lineage>
</organism>
<evidence type="ECO:0000313" key="2">
    <source>
        <dbReference type="EMBL" id="ASK62957.1"/>
    </source>
</evidence>
<dbReference type="Pfam" id="PF13785">
    <property type="entry name" value="DUF4178"/>
    <property type="match status" value="1"/>
</dbReference>
<proteinExistence type="predicted"/>